<keyword evidence="3" id="KW-0964">Secreted</keyword>
<dbReference type="Gene3D" id="4.10.75.20">
    <property type="match status" value="1"/>
</dbReference>
<keyword evidence="7" id="KW-1015">Disulfide bond</keyword>
<reference evidence="10 11" key="3">
    <citation type="journal article" date="2010" name="BMC Genomics">
        <title>Transcriptome sequencing and comparative analysis of cucumber flowers with different sex types.</title>
        <authorList>
            <person name="Guo S."/>
            <person name="Zheng Y."/>
            <person name="Joung J.G."/>
            <person name="Liu S."/>
            <person name="Zhang Z."/>
            <person name="Crasta O.R."/>
            <person name="Sobral B.W."/>
            <person name="Xu Y."/>
            <person name="Huang S."/>
            <person name="Fei Z."/>
        </authorList>
    </citation>
    <scope>NUCLEOTIDE SEQUENCE [LARGE SCALE GENOMIC DNA]</scope>
    <source>
        <strain evidence="11">cv. 9930</strain>
    </source>
</reference>
<keyword evidence="4 8" id="KW-0646">Protease inhibitor</keyword>
<keyword evidence="5" id="KW-0960">Knottin</keyword>
<comment type="similarity">
    <text evidence="2 8">Belongs to the protease inhibitor I7 (squash-type serine protease inhibitor) family.</text>
</comment>
<evidence type="ECO:0000313" key="11">
    <source>
        <dbReference type="Proteomes" id="UP000029981"/>
    </source>
</evidence>
<keyword evidence="6 8" id="KW-0722">Serine protease inhibitor</keyword>
<dbReference type="InterPro" id="IPR011052">
    <property type="entry name" value="Proteinase_amylase_inhib_sf"/>
</dbReference>
<evidence type="ECO:0000256" key="1">
    <source>
        <dbReference type="ARBA" id="ARBA00004613"/>
    </source>
</evidence>
<dbReference type="InterPro" id="IPR000737">
    <property type="entry name" value="Prot_inh_squash"/>
</dbReference>
<dbReference type="GO" id="GO:0004867">
    <property type="term" value="F:serine-type endopeptidase inhibitor activity"/>
    <property type="evidence" value="ECO:0007669"/>
    <property type="project" value="UniProtKB-KW"/>
</dbReference>
<evidence type="ECO:0000313" key="10">
    <source>
        <dbReference type="EMBL" id="KGN52760.1"/>
    </source>
</evidence>
<accession>A0A0A0KT01</accession>
<reference evidence="10 11" key="4">
    <citation type="journal article" date="2011" name="BMC Genomics">
        <title>RNA-Seq improves annotation of protein-coding genes in the cucumber genome.</title>
        <authorList>
            <person name="Li Z."/>
            <person name="Zhang Z."/>
            <person name="Yan P."/>
            <person name="Huang S."/>
            <person name="Fei Z."/>
            <person name="Lin K."/>
        </authorList>
    </citation>
    <scope>NUCLEOTIDE SEQUENCE [LARGE SCALE GENOMIC DNA]</scope>
    <source>
        <strain evidence="11">cv. 9930</strain>
    </source>
</reference>
<dbReference type="Gramene" id="KGN52760">
    <property type="protein sequence ID" value="KGN52760"/>
    <property type="gene ID" value="Csa_4G000805"/>
</dbReference>
<keyword evidence="9" id="KW-0732">Signal</keyword>
<feature type="chain" id="PRO_5001965531" evidence="9">
    <location>
        <begin position="27"/>
        <end position="79"/>
    </location>
</feature>
<dbReference type="CDD" id="cd00150">
    <property type="entry name" value="PlantTI"/>
    <property type="match status" value="1"/>
</dbReference>
<dbReference type="Pfam" id="PF00299">
    <property type="entry name" value="Squash"/>
    <property type="match status" value="1"/>
</dbReference>
<organism evidence="10 11">
    <name type="scientific">Cucumis sativus</name>
    <name type="common">Cucumber</name>
    <dbReference type="NCBI Taxonomy" id="3659"/>
    <lineage>
        <taxon>Eukaryota</taxon>
        <taxon>Viridiplantae</taxon>
        <taxon>Streptophyta</taxon>
        <taxon>Embryophyta</taxon>
        <taxon>Tracheophyta</taxon>
        <taxon>Spermatophyta</taxon>
        <taxon>Magnoliopsida</taxon>
        <taxon>eudicotyledons</taxon>
        <taxon>Gunneridae</taxon>
        <taxon>Pentapetalae</taxon>
        <taxon>rosids</taxon>
        <taxon>fabids</taxon>
        <taxon>Cucurbitales</taxon>
        <taxon>Cucurbitaceae</taxon>
        <taxon>Benincaseae</taxon>
        <taxon>Cucumis</taxon>
    </lineage>
</organism>
<dbReference type="GO" id="GO:0005576">
    <property type="term" value="C:extracellular region"/>
    <property type="evidence" value="ECO:0007669"/>
    <property type="project" value="UniProtKB-SubCell"/>
</dbReference>
<evidence type="ECO:0000256" key="9">
    <source>
        <dbReference type="SAM" id="SignalP"/>
    </source>
</evidence>
<evidence type="ECO:0000256" key="3">
    <source>
        <dbReference type="ARBA" id="ARBA00022525"/>
    </source>
</evidence>
<keyword evidence="11" id="KW-1185">Reference proteome</keyword>
<dbReference type="SUPFAM" id="SSF57027">
    <property type="entry name" value="Plant inhibitors of proteinases and amylases"/>
    <property type="match status" value="1"/>
</dbReference>
<proteinExistence type="inferred from homology"/>
<evidence type="ECO:0000256" key="5">
    <source>
        <dbReference type="ARBA" id="ARBA00022854"/>
    </source>
</evidence>
<dbReference type="SMART" id="SM00286">
    <property type="entry name" value="PTI"/>
    <property type="match status" value="1"/>
</dbReference>
<evidence type="ECO:0000256" key="4">
    <source>
        <dbReference type="ARBA" id="ARBA00022690"/>
    </source>
</evidence>
<evidence type="ECO:0000256" key="6">
    <source>
        <dbReference type="ARBA" id="ARBA00022900"/>
    </source>
</evidence>
<feature type="signal peptide" evidence="9">
    <location>
        <begin position="1"/>
        <end position="26"/>
    </location>
</feature>
<evidence type="ECO:0000256" key="2">
    <source>
        <dbReference type="ARBA" id="ARBA00010732"/>
    </source>
</evidence>
<protein>
    <submittedName>
        <fullName evidence="10">Uncharacterized protein</fullName>
    </submittedName>
</protein>
<name>A0A0A0KT01_CUCSA</name>
<dbReference type="Proteomes" id="UP000029981">
    <property type="component" value="Chromosome 4"/>
</dbReference>
<comment type="subcellular location">
    <subcellularLocation>
        <location evidence="1">Secreted</location>
    </subcellularLocation>
</comment>
<reference evidence="10 11" key="2">
    <citation type="journal article" date="2009" name="PLoS ONE">
        <title>An integrated genetic and cytogenetic map of the cucumber genome.</title>
        <authorList>
            <person name="Ren Y."/>
            <person name="Zhang Z."/>
            <person name="Liu J."/>
            <person name="Staub J.E."/>
            <person name="Han Y."/>
            <person name="Cheng Z."/>
            <person name="Li X."/>
            <person name="Lu J."/>
            <person name="Miao H."/>
            <person name="Kang H."/>
            <person name="Xie B."/>
            <person name="Gu X."/>
            <person name="Wang X."/>
            <person name="Du Y."/>
            <person name="Jin W."/>
            <person name="Huang S."/>
        </authorList>
    </citation>
    <scope>NUCLEOTIDE SEQUENCE [LARGE SCALE GENOMIC DNA]</scope>
    <source>
        <strain evidence="11">cv. 9930</strain>
    </source>
</reference>
<sequence>MEWKKIGMLAVVGMLVMAALVEDCHAAIESESVKGLNKNELPRKMMNEETRMCPRILEECTTDDDCMNDCICLSNGFCG</sequence>
<gene>
    <name evidence="10" type="ORF">Csa_4G000805</name>
</gene>
<evidence type="ECO:0000256" key="8">
    <source>
        <dbReference type="RuleBase" id="RU003522"/>
    </source>
</evidence>
<dbReference type="AlphaFoldDB" id="A0A0A0KT01"/>
<dbReference type="PROSITE" id="PS00286">
    <property type="entry name" value="SQUASH_INHIBITOR"/>
    <property type="match status" value="1"/>
</dbReference>
<dbReference type="EMBL" id="CM002925">
    <property type="protein sequence ID" value="KGN52760.1"/>
    <property type="molecule type" value="Genomic_DNA"/>
</dbReference>
<reference evidence="10 11" key="1">
    <citation type="journal article" date="2009" name="Nat. Genet.">
        <title>The genome of the cucumber, Cucumis sativus L.</title>
        <authorList>
            <person name="Huang S."/>
            <person name="Li R."/>
            <person name="Zhang Z."/>
            <person name="Li L."/>
            <person name="Gu X."/>
            <person name="Fan W."/>
            <person name="Lucas W.J."/>
            <person name="Wang X."/>
            <person name="Xie B."/>
            <person name="Ni P."/>
            <person name="Ren Y."/>
            <person name="Zhu H."/>
            <person name="Li J."/>
            <person name="Lin K."/>
            <person name="Jin W."/>
            <person name="Fei Z."/>
            <person name="Li G."/>
            <person name="Staub J."/>
            <person name="Kilian A."/>
            <person name="van der Vossen E.A."/>
            <person name="Wu Y."/>
            <person name="Guo J."/>
            <person name="He J."/>
            <person name="Jia Z."/>
            <person name="Ren Y."/>
            <person name="Tian G."/>
            <person name="Lu Y."/>
            <person name="Ruan J."/>
            <person name="Qian W."/>
            <person name="Wang M."/>
            <person name="Huang Q."/>
            <person name="Li B."/>
            <person name="Xuan Z."/>
            <person name="Cao J."/>
            <person name="Asan"/>
            <person name="Wu Z."/>
            <person name="Zhang J."/>
            <person name="Cai Q."/>
            <person name="Bai Y."/>
            <person name="Zhao B."/>
            <person name="Han Y."/>
            <person name="Li Y."/>
            <person name="Li X."/>
            <person name="Wang S."/>
            <person name="Shi Q."/>
            <person name="Liu S."/>
            <person name="Cho W.K."/>
            <person name="Kim J.Y."/>
            <person name="Xu Y."/>
            <person name="Heller-Uszynska K."/>
            <person name="Miao H."/>
            <person name="Cheng Z."/>
            <person name="Zhang S."/>
            <person name="Wu J."/>
            <person name="Yang Y."/>
            <person name="Kang H."/>
            <person name="Li M."/>
            <person name="Liang H."/>
            <person name="Ren X."/>
            <person name="Shi Z."/>
            <person name="Wen M."/>
            <person name="Jian M."/>
            <person name="Yang H."/>
            <person name="Zhang G."/>
            <person name="Yang Z."/>
            <person name="Chen R."/>
            <person name="Liu S."/>
            <person name="Li J."/>
            <person name="Ma L."/>
            <person name="Liu H."/>
            <person name="Zhou Y."/>
            <person name="Zhao J."/>
            <person name="Fang X."/>
            <person name="Li G."/>
            <person name="Fang L."/>
            <person name="Li Y."/>
            <person name="Liu D."/>
            <person name="Zheng H."/>
            <person name="Zhang Y."/>
            <person name="Qin N."/>
            <person name="Li Z."/>
            <person name="Yang G."/>
            <person name="Yang S."/>
            <person name="Bolund L."/>
            <person name="Kristiansen K."/>
            <person name="Zheng H."/>
            <person name="Li S."/>
            <person name="Zhang X."/>
            <person name="Yang H."/>
            <person name="Wang J."/>
            <person name="Sun R."/>
            <person name="Zhang B."/>
            <person name="Jiang S."/>
            <person name="Wang J."/>
            <person name="Du Y."/>
            <person name="Li S."/>
        </authorList>
    </citation>
    <scope>NUCLEOTIDE SEQUENCE [LARGE SCALE GENOMIC DNA]</scope>
    <source>
        <strain evidence="11">cv. 9930</strain>
    </source>
</reference>
<evidence type="ECO:0000256" key="7">
    <source>
        <dbReference type="ARBA" id="ARBA00023157"/>
    </source>
</evidence>